<dbReference type="InterPro" id="IPR011990">
    <property type="entry name" value="TPR-like_helical_dom_sf"/>
</dbReference>
<dbReference type="AlphaFoldDB" id="A0A1I4RB98"/>
<dbReference type="PROSITE" id="PS50005">
    <property type="entry name" value="TPR"/>
    <property type="match status" value="2"/>
</dbReference>
<keyword evidence="10" id="KW-0812">Transmembrane</keyword>
<comment type="catalytic activity">
    <reaction evidence="1">
        <text>ATP + protein L-histidine = ADP + protein N-phospho-L-histidine.</text>
        <dbReference type="EC" id="2.7.13.3"/>
    </reaction>
</comment>
<feature type="repeat" description="TPR" evidence="9">
    <location>
        <begin position="237"/>
        <end position="270"/>
    </location>
</feature>
<dbReference type="eggNOG" id="COG4585">
    <property type="taxonomic scope" value="Bacteria"/>
</dbReference>
<keyword evidence="6" id="KW-0418">Kinase</keyword>
<dbReference type="Gene3D" id="1.25.40.10">
    <property type="entry name" value="Tetratricopeptide repeat domain"/>
    <property type="match status" value="1"/>
</dbReference>
<dbReference type="Gene3D" id="1.20.5.1930">
    <property type="match status" value="1"/>
</dbReference>
<evidence type="ECO:0000256" key="7">
    <source>
        <dbReference type="ARBA" id="ARBA00022840"/>
    </source>
</evidence>
<evidence type="ECO:0000256" key="4">
    <source>
        <dbReference type="ARBA" id="ARBA00022679"/>
    </source>
</evidence>
<dbReference type="GO" id="GO:0016020">
    <property type="term" value="C:membrane"/>
    <property type="evidence" value="ECO:0007669"/>
    <property type="project" value="InterPro"/>
</dbReference>
<sequence length="682" mass="78888">MIARYLLIVICVLLLMNCSRSETVKAKRVALSIDSLMLYLDKANDDKYTREQKQLFSKQAFELLMEQEVDSLSIVNMFKVANRFYNIGDWKNFKIVTEKILVQTLNQKDTLNIAKSYSYIGDYYSSIGVSDSSYVFYYKAEKLYSKTNEVSNLSKVLLNKALLQFNEDDFLGSERAVIKALRAIRGTDSKDIEYESYNLLGIIYNELEEYDKSIGFHNKALSYSDLDEIPAIYQSKATSLNNIGYVYQNQKKYRKAAQYYQEGLKQENLKYDKPSLYAMLLDNLAYSRFKLNQEKELPELFLKSLQLRDSLKLTSGIVANKIHLSEYYSFHKDSTKALQFAREALLSARKDKNFRNVLVALKQMGVVEPQNASRYSKEYIHINDSLQKAERKMGEKFSRIEYETDVIKSENTDLVVQNRNLFYVFSILILVGGFIFVFVNQRNKHNLLVFKAQQQLANAEIYNLMITQQKTIEENRIKEKQRVARELHDGVLGKMFGVRMNLDSLNTVQDALAIKTRLKYLAELKQIEQDIREISHDMNRENSELINNFVVILTNLIDQQRKAFKTKVVFSLDKNIDWANISNEIKINLYRIVQEALQNSNKYAIPSVITIEFSKEENPLRIKLVVADDGKGFNLKKAKKGIGLQNIEFRTKACHGKLEIKTKPGQGTLLTVEVPIEDNPIT</sequence>
<keyword evidence="5" id="KW-0547">Nucleotide-binding</keyword>
<feature type="repeat" description="TPR" evidence="9">
    <location>
        <begin position="194"/>
        <end position="227"/>
    </location>
</feature>
<dbReference type="PANTHER" id="PTHR24421:SF10">
    <property type="entry name" value="NITRATE_NITRITE SENSOR PROTEIN NARQ"/>
    <property type="match status" value="1"/>
</dbReference>
<evidence type="ECO:0000256" key="2">
    <source>
        <dbReference type="ARBA" id="ARBA00012438"/>
    </source>
</evidence>
<dbReference type="Proteomes" id="UP000182961">
    <property type="component" value="Unassembled WGS sequence"/>
</dbReference>
<protein>
    <recommendedName>
        <fullName evidence="2">histidine kinase</fullName>
        <ecNumber evidence="2">2.7.13.3</ecNumber>
    </recommendedName>
</protein>
<keyword evidence="4" id="KW-0808">Transferase</keyword>
<gene>
    <name evidence="12" type="ORF">SAMN05444143_101282</name>
</gene>
<proteinExistence type="predicted"/>
<evidence type="ECO:0000256" key="9">
    <source>
        <dbReference type="PROSITE-ProRule" id="PRU00339"/>
    </source>
</evidence>
<dbReference type="PANTHER" id="PTHR24421">
    <property type="entry name" value="NITRATE/NITRITE SENSOR PROTEIN NARX-RELATED"/>
    <property type="match status" value="1"/>
</dbReference>
<dbReference type="PROSITE" id="PS50109">
    <property type="entry name" value="HIS_KIN"/>
    <property type="match status" value="1"/>
</dbReference>
<dbReference type="InterPro" id="IPR036890">
    <property type="entry name" value="HATPase_C_sf"/>
</dbReference>
<organism evidence="12 13">
    <name type="scientific">Flavobacterium succinicans</name>
    <dbReference type="NCBI Taxonomy" id="29536"/>
    <lineage>
        <taxon>Bacteria</taxon>
        <taxon>Pseudomonadati</taxon>
        <taxon>Bacteroidota</taxon>
        <taxon>Flavobacteriia</taxon>
        <taxon>Flavobacteriales</taxon>
        <taxon>Flavobacteriaceae</taxon>
        <taxon>Flavobacterium</taxon>
    </lineage>
</organism>
<dbReference type="InterPro" id="IPR011712">
    <property type="entry name" value="Sig_transdc_His_kin_sub3_dim/P"/>
</dbReference>
<dbReference type="InterPro" id="IPR005467">
    <property type="entry name" value="His_kinase_dom"/>
</dbReference>
<dbReference type="Pfam" id="PF13374">
    <property type="entry name" value="TPR_10"/>
    <property type="match status" value="1"/>
</dbReference>
<feature type="transmembrane region" description="Helical" evidence="10">
    <location>
        <begin position="421"/>
        <end position="439"/>
    </location>
</feature>
<dbReference type="SMART" id="SM00028">
    <property type="entry name" value="TPR"/>
    <property type="match status" value="4"/>
</dbReference>
<evidence type="ECO:0000256" key="1">
    <source>
        <dbReference type="ARBA" id="ARBA00000085"/>
    </source>
</evidence>
<dbReference type="Gene3D" id="3.30.565.10">
    <property type="entry name" value="Histidine kinase-like ATPase, C-terminal domain"/>
    <property type="match status" value="1"/>
</dbReference>
<dbReference type="EC" id="2.7.13.3" evidence="2"/>
<evidence type="ECO:0000313" key="13">
    <source>
        <dbReference type="Proteomes" id="UP000182961"/>
    </source>
</evidence>
<dbReference type="SUPFAM" id="SSF48452">
    <property type="entry name" value="TPR-like"/>
    <property type="match status" value="2"/>
</dbReference>
<name>A0A1I4RB98_9FLAO</name>
<evidence type="ECO:0000256" key="6">
    <source>
        <dbReference type="ARBA" id="ARBA00022777"/>
    </source>
</evidence>
<dbReference type="Pfam" id="PF02518">
    <property type="entry name" value="HATPase_c"/>
    <property type="match status" value="1"/>
</dbReference>
<feature type="domain" description="Histidine kinase" evidence="11">
    <location>
        <begin position="589"/>
        <end position="678"/>
    </location>
</feature>
<dbReference type="InterPro" id="IPR003594">
    <property type="entry name" value="HATPase_dom"/>
</dbReference>
<dbReference type="InterPro" id="IPR050482">
    <property type="entry name" value="Sensor_HK_TwoCompSys"/>
</dbReference>
<dbReference type="eggNOG" id="COG0457">
    <property type="taxonomic scope" value="Bacteria"/>
</dbReference>
<dbReference type="SUPFAM" id="SSF55874">
    <property type="entry name" value="ATPase domain of HSP90 chaperone/DNA topoisomerase II/histidine kinase"/>
    <property type="match status" value="1"/>
</dbReference>
<dbReference type="Pfam" id="PF07730">
    <property type="entry name" value="HisKA_3"/>
    <property type="match status" value="1"/>
</dbReference>
<evidence type="ECO:0000256" key="5">
    <source>
        <dbReference type="ARBA" id="ARBA00022741"/>
    </source>
</evidence>
<evidence type="ECO:0000256" key="10">
    <source>
        <dbReference type="SAM" id="Phobius"/>
    </source>
</evidence>
<accession>A0A1I4RB98</accession>
<dbReference type="GO" id="GO:0000155">
    <property type="term" value="F:phosphorelay sensor kinase activity"/>
    <property type="evidence" value="ECO:0007669"/>
    <property type="project" value="InterPro"/>
</dbReference>
<evidence type="ECO:0000313" key="12">
    <source>
        <dbReference type="EMBL" id="SFM49475.1"/>
    </source>
</evidence>
<keyword evidence="13" id="KW-1185">Reference proteome</keyword>
<dbReference type="EMBL" id="FOUT01000001">
    <property type="protein sequence ID" value="SFM49475.1"/>
    <property type="molecule type" value="Genomic_DNA"/>
</dbReference>
<dbReference type="GO" id="GO:0005524">
    <property type="term" value="F:ATP binding"/>
    <property type="evidence" value="ECO:0007669"/>
    <property type="project" value="UniProtKB-KW"/>
</dbReference>
<dbReference type="InterPro" id="IPR019734">
    <property type="entry name" value="TPR_rpt"/>
</dbReference>
<keyword evidence="10" id="KW-0472">Membrane</keyword>
<dbReference type="CDD" id="cd16917">
    <property type="entry name" value="HATPase_UhpB-NarQ-NarX-like"/>
    <property type="match status" value="1"/>
</dbReference>
<reference evidence="13" key="1">
    <citation type="submission" date="2016-10" db="EMBL/GenBank/DDBJ databases">
        <authorList>
            <person name="Varghese N."/>
            <person name="Submissions S."/>
        </authorList>
    </citation>
    <scope>NUCLEOTIDE SEQUENCE [LARGE SCALE GENOMIC DNA]</scope>
    <source>
        <strain evidence="13">DSM 4002</strain>
    </source>
</reference>
<keyword evidence="8" id="KW-0902">Two-component regulatory system</keyword>
<keyword evidence="10" id="KW-1133">Transmembrane helix</keyword>
<evidence type="ECO:0000256" key="8">
    <source>
        <dbReference type="ARBA" id="ARBA00023012"/>
    </source>
</evidence>
<keyword evidence="3" id="KW-0597">Phosphoprotein</keyword>
<dbReference type="RefSeq" id="WP_244530669.1">
    <property type="nucleotide sequence ID" value="NZ_CBCRUM010000001.1"/>
</dbReference>
<evidence type="ECO:0000256" key="3">
    <source>
        <dbReference type="ARBA" id="ARBA00022553"/>
    </source>
</evidence>
<evidence type="ECO:0000259" key="11">
    <source>
        <dbReference type="PROSITE" id="PS50109"/>
    </source>
</evidence>
<keyword evidence="7" id="KW-0067">ATP-binding</keyword>
<dbReference type="GO" id="GO:0046983">
    <property type="term" value="F:protein dimerization activity"/>
    <property type="evidence" value="ECO:0007669"/>
    <property type="project" value="InterPro"/>
</dbReference>
<keyword evidence="9" id="KW-0802">TPR repeat</keyword>